<proteinExistence type="predicted"/>
<keyword evidence="2" id="KW-1185">Reference proteome</keyword>
<sequence>MDLKSLLNQALSSDIVRQGQEQLKKQSSSGSLKSLGTGAVGGGLVGLLMGSKKSRKMGAKVGKSALKVGGAAALGALAYKVYNDWQSKQSTPATSNEQFDDRQPIHNQLIIKAMIAAAKADGHVDNDEMAQIESAIEQSGADQELRELIHQELNKPLDPTQIARLASSPQQAAEVYLASLLVVDEQNFMEKAYLQELAKQLQLAPEVIQQLEIQVNR</sequence>
<evidence type="ECO:0000313" key="1">
    <source>
        <dbReference type="EMBL" id="KII76995.1"/>
    </source>
</evidence>
<dbReference type="SUPFAM" id="SSF158682">
    <property type="entry name" value="TerB-like"/>
    <property type="match status" value="1"/>
</dbReference>
<protein>
    <recommendedName>
        <fullName evidence="3">Tellurite resistance TerB family protein</fullName>
    </recommendedName>
</protein>
<evidence type="ECO:0008006" key="3">
    <source>
        <dbReference type="Google" id="ProtNLM"/>
    </source>
</evidence>
<dbReference type="Proteomes" id="UP000031672">
    <property type="component" value="Unassembled WGS sequence"/>
</dbReference>
<dbReference type="STRING" id="1461322.OJ16_12810"/>
<evidence type="ECO:0000313" key="2">
    <source>
        <dbReference type="Proteomes" id="UP000031672"/>
    </source>
</evidence>
<gene>
    <name evidence="1" type="ORF">OJ16_12810</name>
</gene>
<dbReference type="Pfam" id="PF04391">
    <property type="entry name" value="DUF533"/>
    <property type="match status" value="1"/>
</dbReference>
<accession>A0A0C2NKZ2</accession>
<reference evidence="1 2" key="1">
    <citation type="submission" date="2014-11" db="EMBL/GenBank/DDBJ databases">
        <title>Draft Genome Sequence of Vibrio piscirenalis strains CECT 8603T and CECT 8604, two marine Gammaproteobacterium isolated from cultured gilthead sea bream (Sparus aurata).</title>
        <authorList>
            <person name="Arahal D.R."/>
            <person name="Rodrigo-Torres L."/>
            <person name="Lucena T."/>
            <person name="Pujalte M.J."/>
        </authorList>
    </citation>
    <scope>NUCLEOTIDE SEQUENCE [LARGE SCALE GENOMIC DNA]</scope>
    <source>
        <strain evidence="1 2">DCR 1-4-2</strain>
    </source>
</reference>
<accession>A0A0C2NRQ5</accession>
<dbReference type="AlphaFoldDB" id="A0A0C2NRQ5"/>
<organism evidence="1 2">
    <name type="scientific">Vibrio renipiscarius</name>
    <dbReference type="NCBI Taxonomy" id="1461322"/>
    <lineage>
        <taxon>Bacteria</taxon>
        <taxon>Pseudomonadati</taxon>
        <taxon>Pseudomonadota</taxon>
        <taxon>Gammaproteobacteria</taxon>
        <taxon>Vibrionales</taxon>
        <taxon>Vibrionaceae</taxon>
        <taxon>Vibrio</taxon>
    </lineage>
</organism>
<dbReference type="RefSeq" id="WP_040991280.1">
    <property type="nucleotide sequence ID" value="NZ_JTKH01000023.1"/>
</dbReference>
<dbReference type="OrthoDB" id="5459344at2"/>
<name>A0A0C2NRQ5_9VIBR</name>
<dbReference type="CDD" id="cd07178">
    <property type="entry name" value="terB_like_YebE"/>
    <property type="match status" value="1"/>
</dbReference>
<dbReference type="InterPro" id="IPR007486">
    <property type="entry name" value="YebE"/>
</dbReference>
<dbReference type="Gene3D" id="1.10.3680.10">
    <property type="entry name" value="TerB-like"/>
    <property type="match status" value="1"/>
</dbReference>
<comment type="caution">
    <text evidence="1">The sequence shown here is derived from an EMBL/GenBank/DDBJ whole genome shotgun (WGS) entry which is preliminary data.</text>
</comment>
<dbReference type="EMBL" id="JTKH01000023">
    <property type="protein sequence ID" value="KII76995.1"/>
    <property type="molecule type" value="Genomic_DNA"/>
</dbReference>
<dbReference type="InterPro" id="IPR029024">
    <property type="entry name" value="TerB-like"/>
</dbReference>